<evidence type="ECO:0000313" key="4">
    <source>
        <dbReference type="EMBL" id="CAH0375215.1"/>
    </source>
</evidence>
<dbReference type="AlphaFoldDB" id="A0A8J2SR00"/>
<dbReference type="PANTHER" id="PTHR10963:SF55">
    <property type="entry name" value="GLYCOSIDE HYDROLASE FAMILY 16 PROTEIN"/>
    <property type="match status" value="1"/>
</dbReference>
<dbReference type="GO" id="GO:0005975">
    <property type="term" value="P:carbohydrate metabolic process"/>
    <property type="evidence" value="ECO:0007669"/>
    <property type="project" value="InterPro"/>
</dbReference>
<feature type="region of interest" description="Disordered" evidence="2">
    <location>
        <begin position="285"/>
        <end position="353"/>
    </location>
</feature>
<keyword evidence="5" id="KW-1185">Reference proteome</keyword>
<proteinExistence type="inferred from homology"/>
<dbReference type="SUPFAM" id="SSF49899">
    <property type="entry name" value="Concanavalin A-like lectins/glucanases"/>
    <property type="match status" value="1"/>
</dbReference>
<evidence type="ECO:0000259" key="3">
    <source>
        <dbReference type="PROSITE" id="PS51762"/>
    </source>
</evidence>
<dbReference type="InterPro" id="IPR013320">
    <property type="entry name" value="ConA-like_dom_sf"/>
</dbReference>
<dbReference type="EMBL" id="CAKKNE010000004">
    <property type="protein sequence ID" value="CAH0375215.1"/>
    <property type="molecule type" value="Genomic_DNA"/>
</dbReference>
<feature type="compositionally biased region" description="Polar residues" evidence="2">
    <location>
        <begin position="1"/>
        <end position="12"/>
    </location>
</feature>
<comment type="similarity">
    <text evidence="1">Belongs to the glycosyl hydrolase 16 family.</text>
</comment>
<dbReference type="Gene3D" id="2.60.120.200">
    <property type="match status" value="1"/>
</dbReference>
<dbReference type="OrthoDB" id="4781at2759"/>
<dbReference type="InterPro" id="IPR000757">
    <property type="entry name" value="Beta-glucanase-like"/>
</dbReference>
<feature type="compositionally biased region" description="Pro residues" evidence="2">
    <location>
        <begin position="289"/>
        <end position="302"/>
    </location>
</feature>
<evidence type="ECO:0000256" key="2">
    <source>
        <dbReference type="SAM" id="MobiDB-lite"/>
    </source>
</evidence>
<dbReference type="Pfam" id="PF00722">
    <property type="entry name" value="Glyco_hydro_16"/>
    <property type="match status" value="1"/>
</dbReference>
<dbReference type="CDD" id="cd08023">
    <property type="entry name" value="GH16_laminarinase_like"/>
    <property type="match status" value="1"/>
</dbReference>
<feature type="region of interest" description="Disordered" evidence="2">
    <location>
        <begin position="1"/>
        <end position="36"/>
    </location>
</feature>
<dbReference type="GO" id="GO:0004553">
    <property type="term" value="F:hydrolase activity, hydrolyzing O-glycosyl compounds"/>
    <property type="evidence" value="ECO:0007669"/>
    <property type="project" value="InterPro"/>
</dbReference>
<evidence type="ECO:0000313" key="5">
    <source>
        <dbReference type="Proteomes" id="UP000789595"/>
    </source>
</evidence>
<dbReference type="InterPro" id="IPR050546">
    <property type="entry name" value="Glycosyl_Hydrlase_16"/>
</dbReference>
<name>A0A8J2SR00_9STRA</name>
<dbReference type="Proteomes" id="UP000789595">
    <property type="component" value="Unassembled WGS sequence"/>
</dbReference>
<feature type="domain" description="GH16" evidence="3">
    <location>
        <begin position="23"/>
        <end position="285"/>
    </location>
</feature>
<feature type="compositionally biased region" description="Pro residues" evidence="2">
    <location>
        <begin position="312"/>
        <end position="353"/>
    </location>
</feature>
<dbReference type="PANTHER" id="PTHR10963">
    <property type="entry name" value="GLYCOSYL HYDROLASE-RELATED"/>
    <property type="match status" value="1"/>
</dbReference>
<protein>
    <recommendedName>
        <fullName evidence="3">GH16 domain-containing protein</fullName>
    </recommendedName>
</protein>
<accession>A0A8J2SR00</accession>
<dbReference type="PROSITE" id="PS51762">
    <property type="entry name" value="GH16_2"/>
    <property type="match status" value="1"/>
</dbReference>
<gene>
    <name evidence="4" type="ORF">PECAL_4P25410</name>
</gene>
<sequence>MAAQLLSTNNEPPTKIQATEEPLEKPTRPPPPSPVKNDYKLVWADEFDYEGLPHPKRWGYQVEANNWVHDRNHNEQQWYMASRRENSYVSGGTLKIIARREDWIGKPYTSARIRTRGKGDWVYGKLLVRAKLPAGKPGIWPAIWMMPTDQKYGSWPNSGEIDVMENVGWAPGVIHNSVHTGAFNHRLRSHKHAEVVVDDAHSAFHVYGVEWDEDSIKYSIDGQQTFEFVNTKSGNPAEWPFSQRFHLILNVAVGGNWGAARGLDDTCLPTCMEVDYVRFYQRGADITDAPPPPPGGAPPPVELPGGQFVAPRSPPKGSPARPPPPARRPPAPPPGAAPPAQPVAPPPLPPPTF</sequence>
<organism evidence="4 5">
    <name type="scientific">Pelagomonas calceolata</name>
    <dbReference type="NCBI Taxonomy" id="35677"/>
    <lineage>
        <taxon>Eukaryota</taxon>
        <taxon>Sar</taxon>
        <taxon>Stramenopiles</taxon>
        <taxon>Ochrophyta</taxon>
        <taxon>Pelagophyceae</taxon>
        <taxon>Pelagomonadales</taxon>
        <taxon>Pelagomonadaceae</taxon>
        <taxon>Pelagomonas</taxon>
    </lineage>
</organism>
<reference evidence="4" key="1">
    <citation type="submission" date="2021-11" db="EMBL/GenBank/DDBJ databases">
        <authorList>
            <consortium name="Genoscope - CEA"/>
            <person name="William W."/>
        </authorList>
    </citation>
    <scope>NUCLEOTIDE SEQUENCE</scope>
</reference>
<comment type="caution">
    <text evidence="4">The sequence shown here is derived from an EMBL/GenBank/DDBJ whole genome shotgun (WGS) entry which is preliminary data.</text>
</comment>
<evidence type="ECO:0000256" key="1">
    <source>
        <dbReference type="ARBA" id="ARBA00006865"/>
    </source>
</evidence>